<dbReference type="Pfam" id="PF13460">
    <property type="entry name" value="NAD_binding_10"/>
    <property type="match status" value="1"/>
</dbReference>
<dbReference type="InterPro" id="IPR016040">
    <property type="entry name" value="NAD(P)-bd_dom"/>
</dbReference>
<name>A0A382I824_9ZZZZ</name>
<keyword evidence="1" id="KW-0812">Transmembrane</keyword>
<accession>A0A382I824</accession>
<dbReference type="Gene3D" id="3.40.50.720">
    <property type="entry name" value="NAD(P)-binding Rossmann-like Domain"/>
    <property type="match status" value="1"/>
</dbReference>
<dbReference type="PANTHER" id="PTHR15020:SF45">
    <property type="entry name" value="NAD(P)-BINDING DOMAIN-CONTAINING PROTEIN"/>
    <property type="match status" value="1"/>
</dbReference>
<evidence type="ECO:0000259" key="2">
    <source>
        <dbReference type="Pfam" id="PF13460"/>
    </source>
</evidence>
<dbReference type="CDD" id="cd05243">
    <property type="entry name" value="SDR_a5"/>
    <property type="match status" value="1"/>
</dbReference>
<dbReference type="SUPFAM" id="SSF51735">
    <property type="entry name" value="NAD(P)-binding Rossmann-fold domains"/>
    <property type="match status" value="1"/>
</dbReference>
<dbReference type="EMBL" id="UINC01065607">
    <property type="protein sequence ID" value="SVB95452.1"/>
    <property type="molecule type" value="Genomic_DNA"/>
</dbReference>
<sequence>MNIISIILRSLGYLLIALIVISSTYLISMSGIYHTPTTFLSSSNYVSPSNKILIVGGTRGVGLEIVRKLQDRGEDVTAMVRSTSNVKKLNQLGVKQVTADALIKEQVQTIFSQNSYGTVISTLGTSAKDLPARQNFIQSMIRGEVKMDPNKRPDFIGNRNIIDSAKASGANRFILITVIGTGQSYDALPPLARRGHKEVIAQKEKAENHLRASGLAFTIIRPGGFSNGQSSGKAKLTEDHLAFSYIARVDVANLAIQTLGNDESIGKTFTAYDSDMLHLYRIFMD</sequence>
<keyword evidence="1" id="KW-1133">Transmembrane helix</keyword>
<keyword evidence="1" id="KW-0472">Membrane</keyword>
<dbReference type="InterPro" id="IPR036291">
    <property type="entry name" value="NAD(P)-bd_dom_sf"/>
</dbReference>
<dbReference type="PANTHER" id="PTHR15020">
    <property type="entry name" value="FLAVIN REDUCTASE-RELATED"/>
    <property type="match status" value="1"/>
</dbReference>
<reference evidence="3" key="1">
    <citation type="submission" date="2018-05" db="EMBL/GenBank/DDBJ databases">
        <authorList>
            <person name="Lanie J.A."/>
            <person name="Ng W.-L."/>
            <person name="Kazmierczak K.M."/>
            <person name="Andrzejewski T.M."/>
            <person name="Davidsen T.M."/>
            <person name="Wayne K.J."/>
            <person name="Tettelin H."/>
            <person name="Glass J.I."/>
            <person name="Rusch D."/>
            <person name="Podicherti R."/>
            <person name="Tsui H.-C.T."/>
            <person name="Winkler M.E."/>
        </authorList>
    </citation>
    <scope>NUCLEOTIDE SEQUENCE</scope>
</reference>
<dbReference type="AlphaFoldDB" id="A0A382I824"/>
<organism evidence="3">
    <name type="scientific">marine metagenome</name>
    <dbReference type="NCBI Taxonomy" id="408172"/>
    <lineage>
        <taxon>unclassified sequences</taxon>
        <taxon>metagenomes</taxon>
        <taxon>ecological metagenomes</taxon>
    </lineage>
</organism>
<gene>
    <name evidence="3" type="ORF">METZ01_LOCUS248306</name>
</gene>
<evidence type="ECO:0000313" key="3">
    <source>
        <dbReference type="EMBL" id="SVB95452.1"/>
    </source>
</evidence>
<feature type="transmembrane region" description="Helical" evidence="1">
    <location>
        <begin position="12"/>
        <end position="33"/>
    </location>
</feature>
<feature type="domain" description="NAD(P)-binding" evidence="2">
    <location>
        <begin position="56"/>
        <end position="261"/>
    </location>
</feature>
<proteinExistence type="predicted"/>
<protein>
    <recommendedName>
        <fullName evidence="2">NAD(P)-binding domain-containing protein</fullName>
    </recommendedName>
</protein>
<evidence type="ECO:0000256" key="1">
    <source>
        <dbReference type="SAM" id="Phobius"/>
    </source>
</evidence>